<evidence type="ECO:0000256" key="1">
    <source>
        <dbReference type="SAM" id="Phobius"/>
    </source>
</evidence>
<feature type="transmembrane region" description="Helical" evidence="1">
    <location>
        <begin position="29"/>
        <end position="46"/>
    </location>
</feature>
<dbReference type="AlphaFoldDB" id="A0A845U4N2"/>
<organism evidence="2">
    <name type="scientific">Acidithiobacillus ferrianus</name>
    <dbReference type="NCBI Taxonomy" id="2678518"/>
    <lineage>
        <taxon>Bacteria</taxon>
        <taxon>Pseudomonadati</taxon>
        <taxon>Pseudomonadota</taxon>
        <taxon>Acidithiobacillia</taxon>
        <taxon>Acidithiobacillales</taxon>
        <taxon>Acidithiobacillaceae</taxon>
        <taxon>Acidithiobacillus</taxon>
    </lineage>
</organism>
<gene>
    <name evidence="2" type="ORF">GL267_04095</name>
</gene>
<dbReference type="InterPro" id="IPR036259">
    <property type="entry name" value="MFS_trans_sf"/>
</dbReference>
<keyword evidence="1" id="KW-0472">Membrane</keyword>
<dbReference type="SUPFAM" id="SSF103473">
    <property type="entry name" value="MFS general substrate transporter"/>
    <property type="match status" value="1"/>
</dbReference>
<proteinExistence type="predicted"/>
<name>A0A845U4N2_9PROT</name>
<reference evidence="2" key="1">
    <citation type="submission" date="2019-11" db="EMBL/GenBank/DDBJ databases">
        <title>Acidithiobacillus ferrianus sp. nov.: a facultatively anaerobic and extremely acidophilic chemolithoautotroph.</title>
        <authorList>
            <person name="Norris P.R."/>
            <person name="Falagan C."/>
            <person name="Moya-Beltran A."/>
            <person name="Castro M."/>
            <person name="Quatrini R."/>
            <person name="Johnson D.B."/>
        </authorList>
    </citation>
    <scope>NUCLEOTIDE SEQUENCE [LARGE SCALE GENOMIC DNA]</scope>
    <source>
        <strain evidence="2">MG</strain>
    </source>
</reference>
<accession>A0A845U4N2</accession>
<protein>
    <recommendedName>
        <fullName evidence="3">MFS transporter</fullName>
    </recommendedName>
</protein>
<comment type="caution">
    <text evidence="2">The sequence shown here is derived from an EMBL/GenBank/DDBJ whole genome shotgun (WGS) entry which is preliminary data.</text>
</comment>
<evidence type="ECO:0008006" key="3">
    <source>
        <dbReference type="Google" id="ProtNLM"/>
    </source>
</evidence>
<feature type="transmembrane region" description="Helical" evidence="1">
    <location>
        <begin position="6"/>
        <end position="24"/>
    </location>
</feature>
<feature type="non-terminal residue" evidence="2">
    <location>
        <position position="1"/>
    </location>
</feature>
<keyword evidence="1" id="KW-1133">Transmembrane helix</keyword>
<dbReference type="EMBL" id="WNJL01000017">
    <property type="protein sequence ID" value="NDU41853.1"/>
    <property type="molecule type" value="Genomic_DNA"/>
</dbReference>
<sequence length="71" mass="7772">VYSLMQFIGIFVGGVVGGWGLGIAGERGVFYLLAAVGLLLALHSWSGKRMTPLLEPEELKKYKLGRSYDIE</sequence>
<evidence type="ECO:0000313" key="2">
    <source>
        <dbReference type="EMBL" id="NDU41853.1"/>
    </source>
</evidence>
<keyword evidence="1" id="KW-0812">Transmembrane</keyword>